<reference evidence="3" key="1">
    <citation type="submission" date="2024-04" db="EMBL/GenBank/DDBJ databases">
        <authorList>
            <person name="Shaw F."/>
            <person name="Minotto A."/>
        </authorList>
    </citation>
    <scope>NUCLEOTIDE SEQUENCE [LARGE SCALE GENOMIC DNA]</scope>
</reference>
<evidence type="ECO:0000313" key="3">
    <source>
        <dbReference type="Proteomes" id="UP001497453"/>
    </source>
</evidence>
<keyword evidence="3" id="KW-1185">Reference proteome</keyword>
<gene>
    <name evidence="2" type="ORF">GFSPODELE1_LOCUS9189</name>
</gene>
<proteinExistence type="predicted"/>
<organism evidence="2 3">
    <name type="scientific">Somion occarium</name>
    <dbReference type="NCBI Taxonomy" id="3059160"/>
    <lineage>
        <taxon>Eukaryota</taxon>
        <taxon>Fungi</taxon>
        <taxon>Dikarya</taxon>
        <taxon>Basidiomycota</taxon>
        <taxon>Agaricomycotina</taxon>
        <taxon>Agaricomycetes</taxon>
        <taxon>Polyporales</taxon>
        <taxon>Cerrenaceae</taxon>
        <taxon>Somion</taxon>
    </lineage>
</organism>
<sequence>MTPRPNHLLPQSRSHHQIERTNLNGGRRISAASAEVEGRLTAHLARDFSFSFLADRPRSLSSLLDLREKPPIIDVKDRRENDPELEPPELPREPSPFPLGCPDVVRSSALRIIREACWSSTSLVSTD</sequence>
<name>A0ABP1DZC9_9APHY</name>
<evidence type="ECO:0000256" key="1">
    <source>
        <dbReference type="SAM" id="MobiDB-lite"/>
    </source>
</evidence>
<feature type="compositionally biased region" description="Basic and acidic residues" evidence="1">
    <location>
        <begin position="71"/>
        <end position="82"/>
    </location>
</feature>
<evidence type="ECO:0000313" key="2">
    <source>
        <dbReference type="EMBL" id="CAL1713195.1"/>
    </source>
</evidence>
<dbReference type="Proteomes" id="UP001497453">
    <property type="component" value="Chromosome 7"/>
</dbReference>
<feature type="region of interest" description="Disordered" evidence="1">
    <location>
        <begin position="71"/>
        <end position="98"/>
    </location>
</feature>
<accession>A0ABP1DZC9</accession>
<protein>
    <submittedName>
        <fullName evidence="2">Uncharacterized protein</fullName>
    </submittedName>
</protein>
<feature type="region of interest" description="Disordered" evidence="1">
    <location>
        <begin position="1"/>
        <end position="26"/>
    </location>
</feature>
<dbReference type="EMBL" id="OZ037950">
    <property type="protein sequence ID" value="CAL1713195.1"/>
    <property type="molecule type" value="Genomic_DNA"/>
</dbReference>